<dbReference type="GO" id="GO:0006426">
    <property type="term" value="P:glycyl-tRNA aminoacylation"/>
    <property type="evidence" value="ECO:0007669"/>
    <property type="project" value="InterPro"/>
</dbReference>
<keyword evidence="10" id="KW-1185">Reference proteome</keyword>
<keyword evidence="3" id="KW-0436">Ligase</keyword>
<reference evidence="9 10" key="1">
    <citation type="journal article" date="2017" name="Nat. Commun.">
        <title>Genome assembly with in vitro proximity ligation data and whole-genome triplication in lettuce.</title>
        <authorList>
            <person name="Reyes-Chin-Wo S."/>
            <person name="Wang Z."/>
            <person name="Yang X."/>
            <person name="Kozik A."/>
            <person name="Arikit S."/>
            <person name="Song C."/>
            <person name="Xia L."/>
            <person name="Froenicke L."/>
            <person name="Lavelle D.O."/>
            <person name="Truco M.J."/>
            <person name="Xia R."/>
            <person name="Zhu S."/>
            <person name="Xu C."/>
            <person name="Xu H."/>
            <person name="Xu X."/>
            <person name="Cox K."/>
            <person name="Korf I."/>
            <person name="Meyers B.C."/>
            <person name="Michelmore R.W."/>
        </authorList>
    </citation>
    <scope>NUCLEOTIDE SEQUENCE [LARGE SCALE GENOMIC DNA]</scope>
    <source>
        <strain evidence="10">cv. Salinas</strain>
        <tissue evidence="9">Seedlings</tissue>
    </source>
</reference>
<dbReference type="Pfam" id="PF02092">
    <property type="entry name" value="tRNA_synt_2f"/>
    <property type="match status" value="1"/>
</dbReference>
<evidence type="ECO:0000256" key="2">
    <source>
        <dbReference type="ARBA" id="ARBA00012829"/>
    </source>
</evidence>
<evidence type="ECO:0000256" key="5">
    <source>
        <dbReference type="ARBA" id="ARBA00022840"/>
    </source>
</evidence>
<name>A0A9R1VJT3_LACSA</name>
<evidence type="ECO:0000313" key="10">
    <source>
        <dbReference type="Proteomes" id="UP000235145"/>
    </source>
</evidence>
<proteinExistence type="inferred from homology"/>
<evidence type="ECO:0000256" key="1">
    <source>
        <dbReference type="ARBA" id="ARBA00008226"/>
    </source>
</evidence>
<comment type="similarity">
    <text evidence="1">Belongs to the class-II aminoacyl-tRNA synthetase family.</text>
</comment>
<evidence type="ECO:0000256" key="6">
    <source>
        <dbReference type="ARBA" id="ARBA00022917"/>
    </source>
</evidence>
<dbReference type="PANTHER" id="PTHR30075">
    <property type="entry name" value="GLYCYL-TRNA SYNTHETASE"/>
    <property type="match status" value="1"/>
</dbReference>
<dbReference type="EC" id="6.1.1.14" evidence="2"/>
<keyword evidence="5" id="KW-0067">ATP-binding</keyword>
<comment type="catalytic activity">
    <reaction evidence="8">
        <text>tRNA(Gly) + glycine + ATP = glycyl-tRNA(Gly) + AMP + diphosphate</text>
        <dbReference type="Rhea" id="RHEA:16013"/>
        <dbReference type="Rhea" id="RHEA-COMP:9664"/>
        <dbReference type="Rhea" id="RHEA-COMP:9683"/>
        <dbReference type="ChEBI" id="CHEBI:30616"/>
        <dbReference type="ChEBI" id="CHEBI:33019"/>
        <dbReference type="ChEBI" id="CHEBI:57305"/>
        <dbReference type="ChEBI" id="CHEBI:78442"/>
        <dbReference type="ChEBI" id="CHEBI:78522"/>
        <dbReference type="ChEBI" id="CHEBI:456215"/>
        <dbReference type="EC" id="6.1.1.14"/>
    </reaction>
</comment>
<dbReference type="EMBL" id="NBSK02000005">
    <property type="protein sequence ID" value="KAJ0207328.1"/>
    <property type="molecule type" value="Genomic_DNA"/>
</dbReference>
<sequence>MLHQSKMYQTRLVINNNIHELASWILYIIRVGPFDLDRLDSLVWLFGAGCQPSSTNDPFGLRRISYGPSVTDLNCHMILKKKTLLKASIAY</sequence>
<dbReference type="PROSITE" id="PS50861">
    <property type="entry name" value="AA_TRNA_LIGASE_II_GLYAB"/>
    <property type="match status" value="1"/>
</dbReference>
<keyword evidence="7" id="KW-0030">Aminoacyl-tRNA synthetase</keyword>
<keyword evidence="6" id="KW-0648">Protein biosynthesis</keyword>
<evidence type="ECO:0000256" key="7">
    <source>
        <dbReference type="ARBA" id="ARBA00023146"/>
    </source>
</evidence>
<keyword evidence="4" id="KW-0547">Nucleotide-binding</keyword>
<evidence type="ECO:0000313" key="9">
    <source>
        <dbReference type="EMBL" id="KAJ0207328.1"/>
    </source>
</evidence>
<evidence type="ECO:0000256" key="4">
    <source>
        <dbReference type="ARBA" id="ARBA00022741"/>
    </source>
</evidence>
<dbReference type="PANTHER" id="PTHR30075:SF2">
    <property type="entry name" value="GLYCINE--TRNA LIGASE, CHLOROPLASTIC_MITOCHONDRIAL 2"/>
    <property type="match status" value="1"/>
</dbReference>
<dbReference type="InterPro" id="IPR006194">
    <property type="entry name" value="Gly-tRNA-synth_heterodimer"/>
</dbReference>
<dbReference type="InterPro" id="IPR015944">
    <property type="entry name" value="Gly-tRNA-synth_bsu"/>
</dbReference>
<evidence type="ECO:0000256" key="8">
    <source>
        <dbReference type="ARBA" id="ARBA00047937"/>
    </source>
</evidence>
<dbReference type="GO" id="GO:0005524">
    <property type="term" value="F:ATP binding"/>
    <property type="evidence" value="ECO:0007669"/>
    <property type="project" value="UniProtKB-KW"/>
</dbReference>
<comment type="caution">
    <text evidence="9">The sequence shown here is derived from an EMBL/GenBank/DDBJ whole genome shotgun (WGS) entry which is preliminary data.</text>
</comment>
<evidence type="ECO:0000256" key="3">
    <source>
        <dbReference type="ARBA" id="ARBA00022598"/>
    </source>
</evidence>
<dbReference type="AlphaFoldDB" id="A0A9R1VJT3"/>
<dbReference type="GO" id="GO:0004820">
    <property type="term" value="F:glycine-tRNA ligase activity"/>
    <property type="evidence" value="ECO:0007669"/>
    <property type="project" value="UniProtKB-EC"/>
</dbReference>
<protein>
    <recommendedName>
        <fullName evidence="2">glycine--tRNA ligase</fullName>
        <ecNumber evidence="2">6.1.1.14</ecNumber>
    </recommendedName>
</protein>
<dbReference type="GO" id="GO:0005737">
    <property type="term" value="C:cytoplasm"/>
    <property type="evidence" value="ECO:0007669"/>
    <property type="project" value="InterPro"/>
</dbReference>
<accession>A0A9R1VJT3</accession>
<gene>
    <name evidence="9" type="ORF">LSAT_V11C500290420</name>
</gene>
<dbReference type="Proteomes" id="UP000235145">
    <property type="component" value="Unassembled WGS sequence"/>
</dbReference>
<organism evidence="9 10">
    <name type="scientific">Lactuca sativa</name>
    <name type="common">Garden lettuce</name>
    <dbReference type="NCBI Taxonomy" id="4236"/>
    <lineage>
        <taxon>Eukaryota</taxon>
        <taxon>Viridiplantae</taxon>
        <taxon>Streptophyta</taxon>
        <taxon>Embryophyta</taxon>
        <taxon>Tracheophyta</taxon>
        <taxon>Spermatophyta</taxon>
        <taxon>Magnoliopsida</taxon>
        <taxon>eudicotyledons</taxon>
        <taxon>Gunneridae</taxon>
        <taxon>Pentapetalae</taxon>
        <taxon>asterids</taxon>
        <taxon>campanulids</taxon>
        <taxon>Asterales</taxon>
        <taxon>Asteraceae</taxon>
        <taxon>Cichorioideae</taxon>
        <taxon>Cichorieae</taxon>
        <taxon>Lactucinae</taxon>
        <taxon>Lactuca</taxon>
    </lineage>
</organism>